<evidence type="ECO:0008006" key="2">
    <source>
        <dbReference type="Google" id="ProtNLM"/>
    </source>
</evidence>
<sequence length="243" mass="27588">MVERHTQHLKCTSQATLPDEDIEILNRMRYVVLPGKYLEGPLMKEYLTAYNCWRLIWWQALLELDGSVSLDADDFTRHDQVGALFAEERFVGCAFFSVVNPKLQPFREDSYFRAWSDEAVSKLTAPGDVVVMCSNFSLHPDWRRGTMALNLKYLLLALHIKYFRTTGLPAMTGTVRRDKGMHHLSYAFGGVPLETGVASPHGDLVDLVGFFPDRITACADEAVNHWADRIWQASGYGDPKQET</sequence>
<organism evidence="1">
    <name type="scientific">Singulisphaera sp. Ch08</name>
    <dbReference type="NCBI Taxonomy" id="3120278"/>
    <lineage>
        <taxon>Bacteria</taxon>
        <taxon>Pseudomonadati</taxon>
        <taxon>Planctomycetota</taxon>
        <taxon>Planctomycetia</taxon>
        <taxon>Isosphaerales</taxon>
        <taxon>Isosphaeraceae</taxon>
        <taxon>Singulisphaera</taxon>
    </lineage>
</organism>
<dbReference type="RefSeq" id="WP_406699890.1">
    <property type="nucleotide sequence ID" value="NZ_CP155447.1"/>
</dbReference>
<proteinExistence type="predicted"/>
<dbReference type="AlphaFoldDB" id="A0AAU7CPX7"/>
<evidence type="ECO:0000313" key="1">
    <source>
        <dbReference type="EMBL" id="XBH07044.1"/>
    </source>
</evidence>
<name>A0AAU7CPX7_9BACT</name>
<reference evidence="1" key="1">
    <citation type="submission" date="2024-05" db="EMBL/GenBank/DDBJ databases">
        <title>Planctomycetes of the genus Singulisphaera possess chitinolytic capabilities.</title>
        <authorList>
            <person name="Ivanova A."/>
        </authorList>
    </citation>
    <scope>NUCLEOTIDE SEQUENCE</scope>
    <source>
        <strain evidence="1">Ch08T</strain>
    </source>
</reference>
<accession>A0AAU7CPX7</accession>
<protein>
    <recommendedName>
        <fullName evidence="2">Glycosyltransferase</fullName>
    </recommendedName>
</protein>
<gene>
    <name evidence="1" type="ORF">V5E97_13675</name>
</gene>
<dbReference type="EMBL" id="CP155447">
    <property type="protein sequence ID" value="XBH07044.1"/>
    <property type="molecule type" value="Genomic_DNA"/>
</dbReference>